<evidence type="ECO:0000256" key="1">
    <source>
        <dbReference type="SAM" id="Phobius"/>
    </source>
</evidence>
<evidence type="ECO:0000313" key="2">
    <source>
        <dbReference type="EMBL" id="CAG7727114.1"/>
    </source>
</evidence>
<name>A0A8J2P149_9HEXA</name>
<organism evidence="2 3">
    <name type="scientific">Allacma fusca</name>
    <dbReference type="NCBI Taxonomy" id="39272"/>
    <lineage>
        <taxon>Eukaryota</taxon>
        <taxon>Metazoa</taxon>
        <taxon>Ecdysozoa</taxon>
        <taxon>Arthropoda</taxon>
        <taxon>Hexapoda</taxon>
        <taxon>Collembola</taxon>
        <taxon>Symphypleona</taxon>
        <taxon>Sminthuridae</taxon>
        <taxon>Allacma</taxon>
    </lineage>
</organism>
<feature type="transmembrane region" description="Helical" evidence="1">
    <location>
        <begin position="183"/>
        <end position="201"/>
    </location>
</feature>
<dbReference type="EMBL" id="CAJVCH010144034">
    <property type="protein sequence ID" value="CAG7727114.1"/>
    <property type="molecule type" value="Genomic_DNA"/>
</dbReference>
<dbReference type="Proteomes" id="UP000708208">
    <property type="component" value="Unassembled WGS sequence"/>
</dbReference>
<comment type="caution">
    <text evidence="2">The sequence shown here is derived from an EMBL/GenBank/DDBJ whole genome shotgun (WGS) entry which is preliminary data.</text>
</comment>
<feature type="transmembrane region" description="Helical" evidence="1">
    <location>
        <begin position="243"/>
        <end position="268"/>
    </location>
</feature>
<sequence length="371" mass="42592">MGAFPFRILEPGGRLAVETNWKKKSFFYGYFSLTVLYCVLHFTTLVYCLVFKKGYFLSPNFTVHALLSIGWSYAAFGALSLYILWPDTTVQIFNTLFSEQYRSPQTSKSWKEYSLQEIIGITAPIPFFYMSISLVSLTHFLNSDRLYSVLAIYPVDIAESPVMYVFVSVIDIILFVFPESACYFTIVFQLLIFMLIDGLLGKHNHLLRAHKSLDGARAEHVIEEHIQSCQRVELLIQLFNHNFMFVIFSLKSFIITFSILLWYSAILFHETEPFVSAVYALMGIDLNLMFVVLYDHAFGVTVKMFELKQRITEKCSGIKCQRKRKLALLKIKSIPNFGIKIGNFQVFQQTSTTILVDFVLKNLAGLVVATM</sequence>
<reference evidence="2" key="1">
    <citation type="submission" date="2021-06" db="EMBL/GenBank/DDBJ databases">
        <authorList>
            <person name="Hodson N. C."/>
            <person name="Mongue J. A."/>
            <person name="Jaron S. K."/>
        </authorList>
    </citation>
    <scope>NUCLEOTIDE SEQUENCE</scope>
</reference>
<feature type="transmembrane region" description="Helical" evidence="1">
    <location>
        <begin position="63"/>
        <end position="85"/>
    </location>
</feature>
<feature type="transmembrane region" description="Helical" evidence="1">
    <location>
        <begin position="27"/>
        <end position="51"/>
    </location>
</feature>
<feature type="transmembrane region" description="Helical" evidence="1">
    <location>
        <begin position="274"/>
        <end position="294"/>
    </location>
</feature>
<keyword evidence="1" id="KW-0472">Membrane</keyword>
<evidence type="ECO:0000313" key="3">
    <source>
        <dbReference type="Proteomes" id="UP000708208"/>
    </source>
</evidence>
<feature type="transmembrane region" description="Helical" evidence="1">
    <location>
        <begin position="118"/>
        <end position="141"/>
    </location>
</feature>
<proteinExistence type="predicted"/>
<gene>
    <name evidence="2" type="ORF">AFUS01_LOCUS15973</name>
</gene>
<keyword evidence="3" id="KW-1185">Reference proteome</keyword>
<keyword evidence="1" id="KW-1133">Transmembrane helix</keyword>
<accession>A0A8J2P149</accession>
<keyword evidence="1" id="KW-0812">Transmembrane</keyword>
<dbReference type="AlphaFoldDB" id="A0A8J2P149"/>
<protein>
    <submittedName>
        <fullName evidence="2">Uncharacterized protein</fullName>
    </submittedName>
</protein>